<sequence length="122" mass="14241">MKKLSLVLILSISCLALSAQTYKTYRIAYVLTPYGNYDPENASITIADGQIRYKKNGNEKLWQSMYRGIYKEQPTKGVTFQYECFLLMKLDKIIRICKTKNIKHNGKFYYAMYVDGQLQLVE</sequence>
<dbReference type="AlphaFoldDB" id="A0A5B3GJ05"/>
<feature type="signal peptide" evidence="1">
    <location>
        <begin position="1"/>
        <end position="19"/>
    </location>
</feature>
<organism evidence="2 3">
    <name type="scientific">Alistipes shahii</name>
    <dbReference type="NCBI Taxonomy" id="328814"/>
    <lineage>
        <taxon>Bacteria</taxon>
        <taxon>Pseudomonadati</taxon>
        <taxon>Bacteroidota</taxon>
        <taxon>Bacteroidia</taxon>
        <taxon>Bacteroidales</taxon>
        <taxon>Rikenellaceae</taxon>
        <taxon>Alistipes</taxon>
    </lineage>
</organism>
<accession>A0A5B3GJ05</accession>
<comment type="caution">
    <text evidence="2">The sequence shown here is derived from an EMBL/GenBank/DDBJ whole genome shotgun (WGS) entry which is preliminary data.</text>
</comment>
<name>A0A5B3GJ05_9BACT</name>
<evidence type="ECO:0008006" key="4">
    <source>
        <dbReference type="Google" id="ProtNLM"/>
    </source>
</evidence>
<dbReference type="Proteomes" id="UP000322658">
    <property type="component" value="Unassembled WGS sequence"/>
</dbReference>
<evidence type="ECO:0000313" key="3">
    <source>
        <dbReference type="Proteomes" id="UP000322658"/>
    </source>
</evidence>
<reference evidence="2 3" key="1">
    <citation type="journal article" date="2019" name="Nat. Med.">
        <title>A library of human gut bacterial isolates paired with longitudinal multiomics data enables mechanistic microbiome research.</title>
        <authorList>
            <person name="Poyet M."/>
            <person name="Groussin M."/>
            <person name="Gibbons S.M."/>
            <person name="Avila-Pacheco J."/>
            <person name="Jiang X."/>
            <person name="Kearney S.M."/>
            <person name="Perrotta A.R."/>
            <person name="Berdy B."/>
            <person name="Zhao S."/>
            <person name="Lieberman T.D."/>
            <person name="Swanson P.K."/>
            <person name="Smith M."/>
            <person name="Roesemann S."/>
            <person name="Alexander J.E."/>
            <person name="Rich S.A."/>
            <person name="Livny J."/>
            <person name="Vlamakis H."/>
            <person name="Clish C."/>
            <person name="Bullock K."/>
            <person name="Deik A."/>
            <person name="Scott J."/>
            <person name="Pierce K.A."/>
            <person name="Xavier R.J."/>
            <person name="Alm E.J."/>
        </authorList>
    </citation>
    <scope>NUCLEOTIDE SEQUENCE [LARGE SCALE GENOMIC DNA]</scope>
    <source>
        <strain evidence="2 3">BIOML-A1</strain>
    </source>
</reference>
<feature type="chain" id="PRO_5022668642" description="DUF3836 domain-containing protein" evidence="1">
    <location>
        <begin position="20"/>
        <end position="122"/>
    </location>
</feature>
<gene>
    <name evidence="2" type="ORF">F2Y07_12885</name>
</gene>
<proteinExistence type="predicted"/>
<evidence type="ECO:0000313" key="2">
    <source>
        <dbReference type="EMBL" id="KAA2373272.1"/>
    </source>
</evidence>
<keyword evidence="1" id="KW-0732">Signal</keyword>
<evidence type="ECO:0000256" key="1">
    <source>
        <dbReference type="SAM" id="SignalP"/>
    </source>
</evidence>
<dbReference type="EMBL" id="VVXJ01000036">
    <property type="protein sequence ID" value="KAA2373272.1"/>
    <property type="molecule type" value="Genomic_DNA"/>
</dbReference>
<dbReference type="RefSeq" id="WP_130064011.1">
    <property type="nucleotide sequence ID" value="NZ_VVXJ01000036.1"/>
</dbReference>
<protein>
    <recommendedName>
        <fullName evidence="4">DUF3836 domain-containing protein</fullName>
    </recommendedName>
</protein>